<dbReference type="Proteomes" id="UP000030765">
    <property type="component" value="Unassembled WGS sequence"/>
</dbReference>
<proteinExistence type="predicted"/>
<reference evidence="2 4" key="1">
    <citation type="journal article" date="2014" name="BMC Genomics">
        <title>Genome sequence of Anopheles sinensis provides insight into genetics basis of mosquito competence for malaria parasites.</title>
        <authorList>
            <person name="Zhou D."/>
            <person name="Zhang D."/>
            <person name="Ding G."/>
            <person name="Shi L."/>
            <person name="Hou Q."/>
            <person name="Ye Y."/>
            <person name="Xu Y."/>
            <person name="Zhou H."/>
            <person name="Xiong C."/>
            <person name="Li S."/>
            <person name="Yu J."/>
            <person name="Hong S."/>
            <person name="Yu X."/>
            <person name="Zou P."/>
            <person name="Chen C."/>
            <person name="Chang X."/>
            <person name="Wang W."/>
            <person name="Lv Y."/>
            <person name="Sun Y."/>
            <person name="Ma L."/>
            <person name="Shen B."/>
            <person name="Zhu C."/>
        </authorList>
    </citation>
    <scope>NUCLEOTIDE SEQUENCE [LARGE SCALE GENOMIC DNA]</scope>
</reference>
<protein>
    <submittedName>
        <fullName evidence="2 3">Dynein assembly factor 3, axonemal-like protein</fullName>
    </submittedName>
</protein>
<evidence type="ECO:0000256" key="1">
    <source>
        <dbReference type="SAM" id="MobiDB-lite"/>
    </source>
</evidence>
<organism evidence="2">
    <name type="scientific">Anopheles sinensis</name>
    <name type="common">Mosquito</name>
    <dbReference type="NCBI Taxonomy" id="74873"/>
    <lineage>
        <taxon>Eukaryota</taxon>
        <taxon>Metazoa</taxon>
        <taxon>Ecdysozoa</taxon>
        <taxon>Arthropoda</taxon>
        <taxon>Hexapoda</taxon>
        <taxon>Insecta</taxon>
        <taxon>Pterygota</taxon>
        <taxon>Neoptera</taxon>
        <taxon>Endopterygota</taxon>
        <taxon>Diptera</taxon>
        <taxon>Nematocera</taxon>
        <taxon>Culicoidea</taxon>
        <taxon>Culicidae</taxon>
        <taxon>Anophelinae</taxon>
        <taxon>Anopheles</taxon>
    </lineage>
</organism>
<feature type="region of interest" description="Disordered" evidence="1">
    <location>
        <begin position="1"/>
        <end position="29"/>
    </location>
</feature>
<gene>
    <name evidence="2" type="ORF">ZHAS_00013558</name>
</gene>
<reference evidence="3" key="2">
    <citation type="submission" date="2020-05" db="UniProtKB">
        <authorList>
            <consortium name="EnsemblMetazoa"/>
        </authorList>
    </citation>
    <scope>IDENTIFICATION</scope>
</reference>
<dbReference type="VEuPathDB" id="VectorBase:ASIC013558"/>
<accession>A0A084W5S7</accession>
<feature type="compositionally biased region" description="Basic and acidic residues" evidence="1">
    <location>
        <begin position="1"/>
        <end position="10"/>
    </location>
</feature>
<feature type="region of interest" description="Disordered" evidence="1">
    <location>
        <begin position="71"/>
        <end position="106"/>
    </location>
</feature>
<evidence type="ECO:0000313" key="3">
    <source>
        <dbReference type="EnsemblMetazoa" id="ASIC013558-PA"/>
    </source>
</evidence>
<keyword evidence="4" id="KW-1185">Reference proteome</keyword>
<dbReference type="EnsemblMetazoa" id="ASIC013558-RA">
    <property type="protein sequence ID" value="ASIC013558-PA"/>
    <property type="gene ID" value="ASIC013558"/>
</dbReference>
<name>A0A084W5S7_ANOSI</name>
<evidence type="ECO:0000313" key="4">
    <source>
        <dbReference type="Proteomes" id="UP000030765"/>
    </source>
</evidence>
<dbReference type="EMBL" id="ATLV01020692">
    <property type="status" value="NOT_ANNOTATED_CDS"/>
    <property type="molecule type" value="Genomic_DNA"/>
</dbReference>
<sequence>MVDQSNRFDDNVANSTESTPRHQIGAPGAGSSFRGFGVAFWWIAVKVCRIVFAGDVHAGVRLERHAMLPGGVGSPSELLTAEPTPQPGLSHRRNRGCSGAVPSECK</sequence>
<evidence type="ECO:0000313" key="2">
    <source>
        <dbReference type="EMBL" id="KFB45571.1"/>
    </source>
</evidence>
<dbReference type="EMBL" id="KE525305">
    <property type="protein sequence ID" value="KFB45571.1"/>
    <property type="molecule type" value="Genomic_DNA"/>
</dbReference>
<dbReference type="AlphaFoldDB" id="A0A084W5S7"/>